<gene>
    <name evidence="8" type="ORF">FA09DRAFT_339439</name>
</gene>
<dbReference type="AlphaFoldDB" id="A0A316Z797"/>
<keyword evidence="6" id="KW-0539">Nucleus</keyword>
<protein>
    <submittedName>
        <fullName evidence="8">Uncharacterized protein</fullName>
    </submittedName>
</protein>
<dbReference type="Pfam" id="PF12251">
    <property type="entry name" value="SNAPC3"/>
    <property type="match status" value="1"/>
</dbReference>
<evidence type="ECO:0000256" key="3">
    <source>
        <dbReference type="ARBA" id="ARBA00023015"/>
    </source>
</evidence>
<dbReference type="GO" id="GO:0042796">
    <property type="term" value="P:snRNA transcription by RNA polymerase III"/>
    <property type="evidence" value="ECO:0007669"/>
    <property type="project" value="TreeGrafter"/>
</dbReference>
<reference evidence="8 9" key="1">
    <citation type="journal article" date="2018" name="Mol. Biol. Evol.">
        <title>Broad Genomic Sampling Reveals a Smut Pathogenic Ancestry of the Fungal Clade Ustilaginomycotina.</title>
        <authorList>
            <person name="Kijpornyongpan T."/>
            <person name="Mondo S.J."/>
            <person name="Barry K."/>
            <person name="Sandor L."/>
            <person name="Lee J."/>
            <person name="Lipzen A."/>
            <person name="Pangilinan J."/>
            <person name="LaButti K."/>
            <person name="Hainaut M."/>
            <person name="Henrissat B."/>
            <person name="Grigoriev I.V."/>
            <person name="Spatafora J.W."/>
            <person name="Aime M.C."/>
        </authorList>
    </citation>
    <scope>NUCLEOTIDE SEQUENCE [LARGE SCALE GENOMIC DNA]</scope>
    <source>
        <strain evidence="8 9">MCA 4186</strain>
    </source>
</reference>
<keyword evidence="5" id="KW-0804">Transcription</keyword>
<dbReference type="PANTHER" id="PTHR13421">
    <property type="entry name" value="SNRNA-ACTIVATING PROTEIN COMPLEX SUBUNIT 3"/>
    <property type="match status" value="1"/>
</dbReference>
<evidence type="ECO:0000256" key="1">
    <source>
        <dbReference type="ARBA" id="ARBA00004123"/>
    </source>
</evidence>
<dbReference type="EMBL" id="KZ819295">
    <property type="protein sequence ID" value="PWN97441.1"/>
    <property type="molecule type" value="Genomic_DNA"/>
</dbReference>
<dbReference type="InterPro" id="IPR022042">
    <property type="entry name" value="snRNA-activating_su3"/>
</dbReference>
<comment type="subcellular location">
    <subcellularLocation>
        <location evidence="1">Nucleus</location>
    </subcellularLocation>
</comment>
<dbReference type="GO" id="GO:0005634">
    <property type="term" value="C:nucleus"/>
    <property type="evidence" value="ECO:0007669"/>
    <property type="project" value="UniProtKB-SubCell"/>
</dbReference>
<evidence type="ECO:0000313" key="9">
    <source>
        <dbReference type="Proteomes" id="UP000245946"/>
    </source>
</evidence>
<proteinExistence type="inferred from homology"/>
<dbReference type="RefSeq" id="XP_025597720.1">
    <property type="nucleotide sequence ID" value="XM_025744217.1"/>
</dbReference>
<comment type="similarity">
    <text evidence="2">Belongs to the SNAPC3/SRD2 family.</text>
</comment>
<dbReference type="GO" id="GO:0042795">
    <property type="term" value="P:snRNA transcription by RNA polymerase II"/>
    <property type="evidence" value="ECO:0007669"/>
    <property type="project" value="TreeGrafter"/>
</dbReference>
<sequence length="479" mass="52633">MPPVRHGSLGLSPQELFGQSDTGRRSSRSAEAGPSTARTPLDAAVAQRISLASLRAETQQLASDEMLARGVRHRWLTWAREEKGAKPLQAVPDEALAKVDELYKRVPPAFRFQEHPLEINLFTARDPRHLGNVLAKSTASHMLRTDARPPSPRLSRDVAILSIVVYSREVLTRGDIATEPPLAKHVFHPGFYRAQVIDIRADQTLQHLWDAIICRSRELPERNADGSFSGRKQRCDVAFAVEGVLYGEGRTPGEDYAALLAEAFSPAAHEADTTQPSLTLGEGKLADVRLDALPLKPDSLHHIIHHGNCEHAWRIEGIRAPRDSDFPITTEGGAGDIDVAMPMTTFLAMETMHRPVVRYERATAPPEAYCTSKCGICTRRPSTLLLNTGQPRRKEPLPAASAEASQAPQRSLGKLRISSLPQVVTPLCHQCWKLICPLGADEEVPEPDPLERGPPLHDHSAERWAGAHGDGWVVVPVLD</sequence>
<dbReference type="GO" id="GO:0000978">
    <property type="term" value="F:RNA polymerase II cis-regulatory region sequence-specific DNA binding"/>
    <property type="evidence" value="ECO:0007669"/>
    <property type="project" value="TreeGrafter"/>
</dbReference>
<evidence type="ECO:0000256" key="6">
    <source>
        <dbReference type="ARBA" id="ARBA00023242"/>
    </source>
</evidence>
<dbReference type="GO" id="GO:0001006">
    <property type="term" value="F:RNA polymerase III type 3 promoter sequence-specific DNA binding"/>
    <property type="evidence" value="ECO:0007669"/>
    <property type="project" value="TreeGrafter"/>
</dbReference>
<evidence type="ECO:0000256" key="4">
    <source>
        <dbReference type="ARBA" id="ARBA00023125"/>
    </source>
</evidence>
<dbReference type="PANTHER" id="PTHR13421:SF16">
    <property type="entry name" value="SNRNA-ACTIVATING PROTEIN COMPLEX SUBUNIT 3"/>
    <property type="match status" value="1"/>
</dbReference>
<feature type="region of interest" description="Disordered" evidence="7">
    <location>
        <begin position="385"/>
        <end position="411"/>
    </location>
</feature>
<dbReference type="OrthoDB" id="3437960at2759"/>
<organism evidence="8 9">
    <name type="scientific">Tilletiopsis washingtonensis</name>
    <dbReference type="NCBI Taxonomy" id="58919"/>
    <lineage>
        <taxon>Eukaryota</taxon>
        <taxon>Fungi</taxon>
        <taxon>Dikarya</taxon>
        <taxon>Basidiomycota</taxon>
        <taxon>Ustilaginomycotina</taxon>
        <taxon>Exobasidiomycetes</taxon>
        <taxon>Entylomatales</taxon>
        <taxon>Entylomatales incertae sedis</taxon>
        <taxon>Tilletiopsis</taxon>
    </lineage>
</organism>
<evidence type="ECO:0000256" key="5">
    <source>
        <dbReference type="ARBA" id="ARBA00023163"/>
    </source>
</evidence>
<keyword evidence="3" id="KW-0805">Transcription regulation</keyword>
<dbReference type="STRING" id="58919.A0A316Z797"/>
<dbReference type="GO" id="GO:0003681">
    <property type="term" value="F:bent DNA binding"/>
    <property type="evidence" value="ECO:0007669"/>
    <property type="project" value="TreeGrafter"/>
</dbReference>
<dbReference type="GeneID" id="37271761"/>
<keyword evidence="4" id="KW-0238">DNA-binding</keyword>
<evidence type="ECO:0000256" key="7">
    <source>
        <dbReference type="SAM" id="MobiDB-lite"/>
    </source>
</evidence>
<accession>A0A316Z797</accession>
<dbReference type="Proteomes" id="UP000245946">
    <property type="component" value="Unassembled WGS sequence"/>
</dbReference>
<evidence type="ECO:0000256" key="2">
    <source>
        <dbReference type="ARBA" id="ARBA00010410"/>
    </source>
</evidence>
<dbReference type="GO" id="GO:0019185">
    <property type="term" value="C:snRNA-activating protein complex"/>
    <property type="evidence" value="ECO:0007669"/>
    <property type="project" value="TreeGrafter"/>
</dbReference>
<feature type="compositionally biased region" description="Low complexity" evidence="7">
    <location>
        <begin position="397"/>
        <end position="409"/>
    </location>
</feature>
<dbReference type="GO" id="GO:0001046">
    <property type="term" value="F:core promoter sequence-specific DNA binding"/>
    <property type="evidence" value="ECO:0007669"/>
    <property type="project" value="TreeGrafter"/>
</dbReference>
<keyword evidence="9" id="KW-1185">Reference proteome</keyword>
<name>A0A316Z797_9BASI</name>
<feature type="region of interest" description="Disordered" evidence="7">
    <location>
        <begin position="1"/>
        <end position="41"/>
    </location>
</feature>
<evidence type="ECO:0000313" key="8">
    <source>
        <dbReference type="EMBL" id="PWN97441.1"/>
    </source>
</evidence>